<sequence>MTENSSSSSTFIDKLENFMTILLKGIGPLFVLFAVALISLIAHTHFTVFLPALMATEGNQFAATLHLLVSLALLFNLVFNYIMTIITPPGYCPSRSDYNEQQLDEFAAIKQIKRSEGFSKFCITCRLPKIERAHHCSLCGSCVLRMDHHCPWVNNCVGLRNHRYFMLFLIYMWVCCIYVSYHSYSHVFGQRGIPFTVLMSFVLTLTVSIALGALMFWQLYLILSNQTTIEFLHNRTQVKRAQARGEKYINPFDLGFKENFHEFFNTGGKWWMFAAPTLQRREVKKFDPLESV</sequence>
<protein>
    <recommendedName>
        <fullName evidence="7">Palmitoyltransferase</fullName>
        <ecNumber evidence="7">2.3.1.225</ecNumber>
    </recommendedName>
</protein>
<keyword evidence="6 7" id="KW-0012">Acyltransferase</keyword>
<comment type="similarity">
    <text evidence="7">Belongs to the DHHC palmitoyltransferase family.</text>
</comment>
<dbReference type="InterPro" id="IPR039859">
    <property type="entry name" value="PFA4/ZDH16/20/ERF2-like"/>
</dbReference>
<dbReference type="AlphaFoldDB" id="F4Q766"/>
<evidence type="ECO:0000256" key="3">
    <source>
        <dbReference type="ARBA" id="ARBA00022692"/>
    </source>
</evidence>
<gene>
    <name evidence="9" type="ORF">DFA_09278</name>
</gene>
<evidence type="ECO:0000256" key="4">
    <source>
        <dbReference type="ARBA" id="ARBA00022989"/>
    </source>
</evidence>
<feature type="transmembrane region" description="Helical" evidence="7">
    <location>
        <begin position="164"/>
        <end position="181"/>
    </location>
</feature>
<keyword evidence="2 7" id="KW-0808">Transferase</keyword>
<dbReference type="Proteomes" id="UP000007797">
    <property type="component" value="Unassembled WGS sequence"/>
</dbReference>
<evidence type="ECO:0000259" key="8">
    <source>
        <dbReference type="Pfam" id="PF01529"/>
    </source>
</evidence>
<feature type="transmembrane region" description="Helical" evidence="7">
    <location>
        <begin position="61"/>
        <end position="79"/>
    </location>
</feature>
<dbReference type="InterPro" id="IPR001594">
    <property type="entry name" value="Palmitoyltrfase_DHHC"/>
</dbReference>
<accession>F4Q766</accession>
<keyword evidence="5 7" id="KW-0472">Membrane</keyword>
<dbReference type="STRING" id="1054147.F4Q766"/>
<keyword evidence="4 7" id="KW-1133">Transmembrane helix</keyword>
<dbReference type="GO" id="GO:0019706">
    <property type="term" value="F:protein-cysteine S-palmitoyltransferase activity"/>
    <property type="evidence" value="ECO:0007669"/>
    <property type="project" value="UniProtKB-EC"/>
</dbReference>
<evidence type="ECO:0000256" key="7">
    <source>
        <dbReference type="RuleBase" id="RU079119"/>
    </source>
</evidence>
<feature type="transmembrane region" description="Helical" evidence="7">
    <location>
        <begin position="193"/>
        <end position="217"/>
    </location>
</feature>
<evidence type="ECO:0000256" key="5">
    <source>
        <dbReference type="ARBA" id="ARBA00023136"/>
    </source>
</evidence>
<dbReference type="OMA" id="APFEDEW"/>
<dbReference type="GO" id="GO:0016020">
    <property type="term" value="C:membrane"/>
    <property type="evidence" value="ECO:0007669"/>
    <property type="project" value="UniProtKB-SubCell"/>
</dbReference>
<evidence type="ECO:0000313" key="9">
    <source>
        <dbReference type="EMBL" id="EGG16248.1"/>
    </source>
</evidence>
<name>F4Q766_CACFS</name>
<evidence type="ECO:0000256" key="6">
    <source>
        <dbReference type="ARBA" id="ARBA00023315"/>
    </source>
</evidence>
<dbReference type="KEGG" id="dfa:DFA_09278"/>
<feature type="domain" description="Palmitoyltransferase DHHC" evidence="8">
    <location>
        <begin position="118"/>
        <end position="234"/>
    </location>
</feature>
<organism evidence="9 10">
    <name type="scientific">Cavenderia fasciculata</name>
    <name type="common">Slime mold</name>
    <name type="synonym">Dictyostelium fasciculatum</name>
    <dbReference type="NCBI Taxonomy" id="261658"/>
    <lineage>
        <taxon>Eukaryota</taxon>
        <taxon>Amoebozoa</taxon>
        <taxon>Evosea</taxon>
        <taxon>Eumycetozoa</taxon>
        <taxon>Dictyostelia</taxon>
        <taxon>Acytosteliales</taxon>
        <taxon>Cavenderiaceae</taxon>
        <taxon>Cavenderia</taxon>
    </lineage>
</organism>
<reference evidence="10" key="1">
    <citation type="journal article" date="2011" name="Genome Res.">
        <title>Phylogeny-wide analysis of social amoeba genomes highlights ancient origins for complex intercellular communication.</title>
        <authorList>
            <person name="Heidel A.J."/>
            <person name="Lawal H.M."/>
            <person name="Felder M."/>
            <person name="Schilde C."/>
            <person name="Helps N.R."/>
            <person name="Tunggal B."/>
            <person name="Rivero F."/>
            <person name="John U."/>
            <person name="Schleicher M."/>
            <person name="Eichinger L."/>
            <person name="Platzer M."/>
            <person name="Noegel A.A."/>
            <person name="Schaap P."/>
            <person name="Gloeckner G."/>
        </authorList>
    </citation>
    <scope>NUCLEOTIDE SEQUENCE [LARGE SCALE GENOMIC DNA]</scope>
    <source>
        <strain evidence="10">SH3</strain>
    </source>
</reference>
<comment type="subcellular location">
    <subcellularLocation>
        <location evidence="1">Membrane</location>
        <topology evidence="1">Multi-pass membrane protein</topology>
    </subcellularLocation>
</comment>
<dbReference type="GeneID" id="14868196"/>
<dbReference type="Pfam" id="PF01529">
    <property type="entry name" value="DHHC"/>
    <property type="match status" value="1"/>
</dbReference>
<keyword evidence="10" id="KW-1185">Reference proteome</keyword>
<dbReference type="RefSeq" id="XP_004354632.1">
    <property type="nucleotide sequence ID" value="XM_004354580.1"/>
</dbReference>
<comment type="catalytic activity">
    <reaction evidence="7">
        <text>L-cysteinyl-[protein] + hexadecanoyl-CoA = S-hexadecanoyl-L-cysteinyl-[protein] + CoA</text>
        <dbReference type="Rhea" id="RHEA:36683"/>
        <dbReference type="Rhea" id="RHEA-COMP:10131"/>
        <dbReference type="Rhea" id="RHEA-COMP:11032"/>
        <dbReference type="ChEBI" id="CHEBI:29950"/>
        <dbReference type="ChEBI" id="CHEBI:57287"/>
        <dbReference type="ChEBI" id="CHEBI:57379"/>
        <dbReference type="ChEBI" id="CHEBI:74151"/>
        <dbReference type="EC" id="2.3.1.225"/>
    </reaction>
</comment>
<keyword evidence="3 7" id="KW-0812">Transmembrane</keyword>
<evidence type="ECO:0000256" key="2">
    <source>
        <dbReference type="ARBA" id="ARBA00022679"/>
    </source>
</evidence>
<dbReference type="OrthoDB" id="331948at2759"/>
<comment type="domain">
    <text evidence="7">The DHHC domain is required for palmitoyltransferase activity.</text>
</comment>
<evidence type="ECO:0000313" key="10">
    <source>
        <dbReference type="Proteomes" id="UP000007797"/>
    </source>
</evidence>
<dbReference type="PROSITE" id="PS50216">
    <property type="entry name" value="DHHC"/>
    <property type="match status" value="1"/>
</dbReference>
<evidence type="ECO:0000256" key="1">
    <source>
        <dbReference type="ARBA" id="ARBA00004141"/>
    </source>
</evidence>
<feature type="transmembrane region" description="Helical" evidence="7">
    <location>
        <begin position="21"/>
        <end position="41"/>
    </location>
</feature>
<dbReference type="PANTHER" id="PTHR12246">
    <property type="entry name" value="PALMITOYLTRANSFERASE ZDHHC16"/>
    <property type="match status" value="1"/>
</dbReference>
<dbReference type="EMBL" id="GL883024">
    <property type="protein sequence ID" value="EGG16248.1"/>
    <property type="molecule type" value="Genomic_DNA"/>
</dbReference>
<dbReference type="EC" id="2.3.1.225" evidence="7"/>
<proteinExistence type="inferred from homology"/>